<dbReference type="PANTHER" id="PTHR17224:SF1">
    <property type="entry name" value="PEPTIDYL-TRNA HYDROLASE"/>
    <property type="match status" value="1"/>
</dbReference>
<dbReference type="Pfam" id="PF01195">
    <property type="entry name" value="Pept_tRNA_hydro"/>
    <property type="match status" value="1"/>
</dbReference>
<dbReference type="AlphaFoldDB" id="A0A8J8T3K7"/>
<dbReference type="SUPFAM" id="SSF53178">
    <property type="entry name" value="Peptidyl-tRNA hydrolase-like"/>
    <property type="match status" value="1"/>
</dbReference>
<evidence type="ECO:0000313" key="8">
    <source>
        <dbReference type="EMBL" id="TNV81062.1"/>
    </source>
</evidence>
<dbReference type="InterPro" id="IPR018171">
    <property type="entry name" value="Pept_tRNA_hydro_CS"/>
</dbReference>
<evidence type="ECO:0000256" key="2">
    <source>
        <dbReference type="ARBA" id="ARBA00022555"/>
    </source>
</evidence>
<evidence type="ECO:0000256" key="6">
    <source>
        <dbReference type="RuleBase" id="RU000673"/>
    </source>
</evidence>
<keyword evidence="2" id="KW-0820">tRNA-binding</keyword>
<dbReference type="NCBIfam" id="TIGR00447">
    <property type="entry name" value="pth"/>
    <property type="match status" value="1"/>
</dbReference>
<comment type="similarity">
    <text evidence="5 7">Belongs to the PTH family.</text>
</comment>
<dbReference type="EMBL" id="RRYP01006624">
    <property type="protein sequence ID" value="TNV81062.1"/>
    <property type="molecule type" value="Genomic_DNA"/>
</dbReference>
<comment type="catalytic activity">
    <reaction evidence="6">
        <text>an N-acyl-L-alpha-aminoacyl-tRNA + H2O = an N-acyl-L-amino acid + a tRNA + H(+)</text>
        <dbReference type="Rhea" id="RHEA:54448"/>
        <dbReference type="Rhea" id="RHEA-COMP:10123"/>
        <dbReference type="Rhea" id="RHEA-COMP:13883"/>
        <dbReference type="ChEBI" id="CHEBI:15377"/>
        <dbReference type="ChEBI" id="CHEBI:15378"/>
        <dbReference type="ChEBI" id="CHEBI:59874"/>
        <dbReference type="ChEBI" id="CHEBI:78442"/>
        <dbReference type="ChEBI" id="CHEBI:138191"/>
        <dbReference type="EC" id="3.1.1.29"/>
    </reaction>
</comment>
<keyword evidence="9" id="KW-1185">Reference proteome</keyword>
<dbReference type="Gene3D" id="3.40.50.1470">
    <property type="entry name" value="Peptidyl-tRNA hydrolase"/>
    <property type="match status" value="1"/>
</dbReference>
<comment type="caution">
    <text evidence="8">The sequence shown here is derived from an EMBL/GenBank/DDBJ whole genome shotgun (WGS) entry which is preliminary data.</text>
</comment>
<dbReference type="PANTHER" id="PTHR17224">
    <property type="entry name" value="PEPTIDYL-TRNA HYDROLASE"/>
    <property type="match status" value="1"/>
</dbReference>
<evidence type="ECO:0000256" key="1">
    <source>
        <dbReference type="ARBA" id="ARBA00013260"/>
    </source>
</evidence>
<dbReference type="InterPro" id="IPR036416">
    <property type="entry name" value="Pept_tRNA_hydro_sf"/>
</dbReference>
<evidence type="ECO:0000256" key="3">
    <source>
        <dbReference type="ARBA" id="ARBA00022801"/>
    </source>
</evidence>
<dbReference type="InterPro" id="IPR001328">
    <property type="entry name" value="Pept_tRNA_hydro"/>
</dbReference>
<evidence type="ECO:0000256" key="4">
    <source>
        <dbReference type="ARBA" id="ARBA00022884"/>
    </source>
</evidence>
<evidence type="ECO:0000256" key="5">
    <source>
        <dbReference type="ARBA" id="ARBA00038063"/>
    </source>
</evidence>
<keyword evidence="3 6" id="KW-0378">Hydrolase</keyword>
<organism evidence="8 9">
    <name type="scientific">Halteria grandinella</name>
    <dbReference type="NCBI Taxonomy" id="5974"/>
    <lineage>
        <taxon>Eukaryota</taxon>
        <taxon>Sar</taxon>
        <taxon>Alveolata</taxon>
        <taxon>Ciliophora</taxon>
        <taxon>Intramacronucleata</taxon>
        <taxon>Spirotrichea</taxon>
        <taxon>Stichotrichia</taxon>
        <taxon>Sporadotrichida</taxon>
        <taxon>Halteriidae</taxon>
        <taxon>Halteria</taxon>
    </lineage>
</organism>
<protein>
    <recommendedName>
        <fullName evidence="1 6">Peptidyl-tRNA hydrolase</fullName>
        <ecNumber evidence="1 6">3.1.1.29</ecNumber>
    </recommendedName>
</protein>
<dbReference type="EC" id="3.1.1.29" evidence="1 6"/>
<dbReference type="PROSITE" id="PS01195">
    <property type="entry name" value="PEPT_TRNA_HYDROL_1"/>
    <property type="match status" value="1"/>
</dbReference>
<dbReference type="CDD" id="cd00462">
    <property type="entry name" value="PTH"/>
    <property type="match status" value="1"/>
</dbReference>
<dbReference type="PROSITE" id="PS01196">
    <property type="entry name" value="PEPT_TRNA_HYDROL_2"/>
    <property type="match status" value="1"/>
</dbReference>
<proteinExistence type="inferred from homology"/>
<keyword evidence="4" id="KW-0694">RNA-binding</keyword>
<gene>
    <name evidence="8" type="ORF">FGO68_gene5250</name>
</gene>
<dbReference type="GO" id="GO:0000049">
    <property type="term" value="F:tRNA binding"/>
    <property type="evidence" value="ECO:0007669"/>
    <property type="project" value="UniProtKB-KW"/>
</dbReference>
<dbReference type="GO" id="GO:0004045">
    <property type="term" value="F:peptidyl-tRNA hydrolase activity"/>
    <property type="evidence" value="ECO:0007669"/>
    <property type="project" value="UniProtKB-EC"/>
</dbReference>
<evidence type="ECO:0000313" key="9">
    <source>
        <dbReference type="Proteomes" id="UP000785679"/>
    </source>
</evidence>
<sequence>MSSKYSHLIVGLGNMGASYSKTRHNVGMLCLDYLVAKHRCGPYKMKVSYASNIAELKVITQGFEMNALLLSPVTFMNIIGKNVAKAMKNERLEKTSLIVLHDDLEQKLGRVRVVKGTSFKGHNGLKSISQEMGGFKDFIRFGIGIGRPEAREQNVVADYVLSNFSLSEMEVLESEVYSKVYERIIGNKLTPDGV</sequence>
<dbReference type="OrthoDB" id="311283at2759"/>
<accession>A0A8J8T3K7</accession>
<name>A0A8J8T3K7_HALGN</name>
<evidence type="ECO:0000256" key="7">
    <source>
        <dbReference type="RuleBase" id="RU004320"/>
    </source>
</evidence>
<dbReference type="Proteomes" id="UP000785679">
    <property type="component" value="Unassembled WGS sequence"/>
</dbReference>
<reference evidence="8" key="1">
    <citation type="submission" date="2019-06" db="EMBL/GenBank/DDBJ databases">
        <authorList>
            <person name="Zheng W."/>
        </authorList>
    </citation>
    <scope>NUCLEOTIDE SEQUENCE</scope>
    <source>
        <strain evidence="8">QDHG01</strain>
    </source>
</reference>